<evidence type="ECO:0000313" key="7">
    <source>
        <dbReference type="EMBL" id="QLY39737.1"/>
    </source>
</evidence>
<dbReference type="PANTHER" id="PTHR11078:SF3">
    <property type="entry name" value="ANTITERMINATION NUSB DOMAIN-CONTAINING PROTEIN"/>
    <property type="match status" value="1"/>
</dbReference>
<dbReference type="GO" id="GO:0005829">
    <property type="term" value="C:cytosol"/>
    <property type="evidence" value="ECO:0007669"/>
    <property type="project" value="TreeGrafter"/>
</dbReference>
<dbReference type="RefSeq" id="WP_312032217.1">
    <property type="nucleotide sequence ID" value="NZ_CP051151.1"/>
</dbReference>
<keyword evidence="8" id="KW-1185">Reference proteome</keyword>
<dbReference type="GO" id="GO:0006353">
    <property type="term" value="P:DNA-templated transcription termination"/>
    <property type="evidence" value="ECO:0007669"/>
    <property type="project" value="InterPro"/>
</dbReference>
<dbReference type="AlphaFoldDB" id="A0A7L6N3C3"/>
<evidence type="ECO:0000256" key="3">
    <source>
        <dbReference type="ARBA" id="ARBA00022884"/>
    </source>
</evidence>
<sequence length="126" mass="15138">MNRKEFREEMMKIIYAYIMNPEQDFSAYDENILNTFKDFLVFVEDIDHMIEKHLVNWSLQRLNYVDLAIIRYAVYELVYLEQAKEIVMNEALELTKKYSNLDDDLARKFNNRLLQNIVDGLSDQDA</sequence>
<proteinExistence type="inferred from homology"/>
<dbReference type="GO" id="GO:0003723">
    <property type="term" value="F:RNA binding"/>
    <property type="evidence" value="ECO:0007669"/>
    <property type="project" value="UniProtKB-KW"/>
</dbReference>
<dbReference type="Proteomes" id="UP000512167">
    <property type="component" value="Chromosome"/>
</dbReference>
<dbReference type="PANTHER" id="PTHR11078">
    <property type="entry name" value="N UTILIZATION SUBSTANCE PROTEIN B-RELATED"/>
    <property type="match status" value="1"/>
</dbReference>
<dbReference type="EMBL" id="CP051151">
    <property type="protein sequence ID" value="QLY39737.1"/>
    <property type="molecule type" value="Genomic_DNA"/>
</dbReference>
<name>A0A7L6N3C3_9MOLU</name>
<dbReference type="GO" id="GO:0031564">
    <property type="term" value="P:transcription antitermination"/>
    <property type="evidence" value="ECO:0007669"/>
    <property type="project" value="UniProtKB-KW"/>
</dbReference>
<keyword evidence="2" id="KW-0889">Transcription antitermination</keyword>
<accession>A0A7L6N3C3</accession>
<dbReference type="Pfam" id="PF01029">
    <property type="entry name" value="NusB"/>
    <property type="match status" value="1"/>
</dbReference>
<evidence type="ECO:0000256" key="1">
    <source>
        <dbReference type="ARBA" id="ARBA00005952"/>
    </source>
</evidence>
<dbReference type="InterPro" id="IPR006027">
    <property type="entry name" value="NusB_RsmB_TIM44"/>
</dbReference>
<evidence type="ECO:0000256" key="5">
    <source>
        <dbReference type="ARBA" id="ARBA00023163"/>
    </source>
</evidence>
<evidence type="ECO:0000313" key="8">
    <source>
        <dbReference type="Proteomes" id="UP000512167"/>
    </source>
</evidence>
<evidence type="ECO:0000256" key="4">
    <source>
        <dbReference type="ARBA" id="ARBA00023015"/>
    </source>
</evidence>
<keyword evidence="3" id="KW-0694">RNA-binding</keyword>
<evidence type="ECO:0000259" key="6">
    <source>
        <dbReference type="Pfam" id="PF01029"/>
    </source>
</evidence>
<comment type="similarity">
    <text evidence="1">Belongs to the NusB family.</text>
</comment>
<dbReference type="KEGG" id="tbk:HF295_02225"/>
<feature type="domain" description="NusB/RsmB/TIM44" evidence="6">
    <location>
        <begin position="44"/>
        <end position="118"/>
    </location>
</feature>
<keyword evidence="5" id="KW-0804">Transcription</keyword>
<dbReference type="InterPro" id="IPR035926">
    <property type="entry name" value="NusB-like_sf"/>
</dbReference>
<dbReference type="InterPro" id="IPR011605">
    <property type="entry name" value="NusB_fam"/>
</dbReference>
<evidence type="ECO:0000256" key="2">
    <source>
        <dbReference type="ARBA" id="ARBA00022814"/>
    </source>
</evidence>
<gene>
    <name evidence="7" type="ORF">HF295_02225</name>
</gene>
<dbReference type="SUPFAM" id="SSF48013">
    <property type="entry name" value="NusB-like"/>
    <property type="match status" value="1"/>
</dbReference>
<protein>
    <submittedName>
        <fullName evidence="7">Transcription antitermination protein NusB</fullName>
    </submittedName>
</protein>
<reference evidence="7 8" key="1">
    <citation type="submission" date="2020-04" db="EMBL/GenBank/DDBJ databases">
        <authorList>
            <person name="Zheng R.K."/>
            <person name="Sun C.M."/>
        </authorList>
    </citation>
    <scope>NUCLEOTIDE SEQUENCE [LARGE SCALE GENOMIC DNA]</scope>
    <source>
        <strain evidence="8">zrk29</strain>
    </source>
</reference>
<dbReference type="Gene3D" id="1.10.940.10">
    <property type="entry name" value="NusB-like"/>
    <property type="match status" value="1"/>
</dbReference>
<keyword evidence="4" id="KW-0805">Transcription regulation</keyword>
<organism evidence="7 8">
    <name type="scientific">Hujiaoplasma nucleasis</name>
    <dbReference type="NCBI Taxonomy" id="2725268"/>
    <lineage>
        <taxon>Bacteria</taxon>
        <taxon>Bacillati</taxon>
        <taxon>Mycoplasmatota</taxon>
        <taxon>Mollicutes</taxon>
        <taxon>Candidatus Izemoplasmatales</taxon>
        <taxon>Hujiaoplasmataceae</taxon>
        <taxon>Hujiaoplasma</taxon>
    </lineage>
</organism>